<reference evidence="12" key="1">
    <citation type="journal article" date="2023" name="Nat. Commun.">
        <title>Diploid and tetraploid genomes of Acorus and the evolution of monocots.</title>
        <authorList>
            <person name="Ma L."/>
            <person name="Liu K.W."/>
            <person name="Li Z."/>
            <person name="Hsiao Y.Y."/>
            <person name="Qi Y."/>
            <person name="Fu T."/>
            <person name="Tang G.D."/>
            <person name="Zhang D."/>
            <person name="Sun W.H."/>
            <person name="Liu D.K."/>
            <person name="Li Y."/>
            <person name="Chen G.Z."/>
            <person name="Liu X.D."/>
            <person name="Liao X.Y."/>
            <person name="Jiang Y.T."/>
            <person name="Yu X."/>
            <person name="Hao Y."/>
            <person name="Huang J."/>
            <person name="Zhao X.W."/>
            <person name="Ke S."/>
            <person name="Chen Y.Y."/>
            <person name="Wu W.L."/>
            <person name="Hsu J.L."/>
            <person name="Lin Y.F."/>
            <person name="Huang M.D."/>
            <person name="Li C.Y."/>
            <person name="Huang L."/>
            <person name="Wang Z.W."/>
            <person name="Zhao X."/>
            <person name="Zhong W.Y."/>
            <person name="Peng D.H."/>
            <person name="Ahmad S."/>
            <person name="Lan S."/>
            <person name="Zhang J.S."/>
            <person name="Tsai W.C."/>
            <person name="Van de Peer Y."/>
            <person name="Liu Z.J."/>
        </authorList>
    </citation>
    <scope>NUCLEOTIDE SEQUENCE</scope>
    <source>
        <strain evidence="12">SCP</strain>
    </source>
</reference>
<dbReference type="PANTHER" id="PTHR46245:SF19">
    <property type="entry name" value="TF-B3 DOMAIN-CONTAINING PROTEIN"/>
    <property type="match status" value="1"/>
</dbReference>
<feature type="domain" description="CW-type" evidence="11">
    <location>
        <begin position="570"/>
        <end position="620"/>
    </location>
</feature>
<feature type="region of interest" description="Disordered" evidence="9">
    <location>
        <begin position="175"/>
        <end position="199"/>
    </location>
</feature>
<protein>
    <submittedName>
        <fullName evidence="12">B3 domain-containing protein</fullName>
    </submittedName>
</protein>
<feature type="domain" description="TF-B3" evidence="10">
    <location>
        <begin position="324"/>
        <end position="425"/>
    </location>
</feature>
<dbReference type="Proteomes" id="UP001179952">
    <property type="component" value="Unassembled WGS sequence"/>
</dbReference>
<evidence type="ECO:0000259" key="11">
    <source>
        <dbReference type="PROSITE" id="PS51050"/>
    </source>
</evidence>
<keyword evidence="7" id="KW-0804">Transcription</keyword>
<keyword evidence="4" id="KW-0862">Zinc</keyword>
<dbReference type="GO" id="GO:0005634">
    <property type="term" value="C:nucleus"/>
    <property type="evidence" value="ECO:0007669"/>
    <property type="project" value="UniProtKB-SubCell"/>
</dbReference>
<feature type="compositionally biased region" description="Polar residues" evidence="9">
    <location>
        <begin position="242"/>
        <end position="266"/>
    </location>
</feature>
<proteinExistence type="predicted"/>
<sequence>MSSSSPSTKTCCNPLCGETRSDGRRIGSAQRPDLCDRCSSAFEARRFCGGFHSDAIGWRNCESCMNPLNRISSSSSFPPPDDLLKDPPVKNRIHESQTRSVSGMGSFGIQSESTPWMSREYIPYRFDRLHYPFFPFSSLDVRKIESQPGGFESGGASLAPGGRLVNERNAVDTSGSYHRNEFLDSSRDPVRVPGRTDPNAMTKKVVSDLQLNDSAGVKYARNSVSSTHIAVCSSISKDEKSGSQIGLRSYGTNGQSSTSVIQSCHQAPSPFQKQMYRIPQNALNLLGELQTQGRNERPPAEISARSQSFCQASSNPEPALTPLFEKTLSASDASRVGRLVLPKRCAEIHFPAITQPEGMPLIVQDTKGKEWTCQFRFWPNNNSRMYVLEGVTPCMQSMQLEAGDTVTFSRIGQEGKLVMGFRKASRLVTEEQKMQASNAEEVNISDSKLGEAISSIKSGAEPIPFKSVDQTNSGPISDKAGCAEEVGHGIKTFVCPGKRKGITTCSKRKRQWINSEDSLVLNLAWDEAQELLCPPPNHVPSVVVIEGFEIEEYTEAPVIRKPTVFTTDPSGEKSQWAQCGSCSKWRKLPMDIILSSQWTCSDNLWDPKRSSCLSSQEISQEELDSQLPLSIVARRTKKAKAEKAAAAADVPLKERLKGTTKSSSVPNEGTEPSAASPELLSTRKHPRHRPGCRCIVCIQPPSGKGPKHPRTCECDLCMSRKRRSRTLKLQQDTKQSQEEQHLTRVTENANAGVAPAPVTMSNDKAVSDYGVRNCSVSHHKFMIDLNSMPEWEDEASPMADAGGLVRLLETAK</sequence>
<evidence type="ECO:0000256" key="2">
    <source>
        <dbReference type="ARBA" id="ARBA00022723"/>
    </source>
</evidence>
<dbReference type="InterPro" id="IPR015300">
    <property type="entry name" value="DNA-bd_pseudobarrel_sf"/>
</dbReference>
<comment type="caution">
    <text evidence="12">The sequence shown here is derived from an EMBL/GenBank/DDBJ whole genome shotgun (WGS) entry which is preliminary data.</text>
</comment>
<keyword evidence="2" id="KW-0479">Metal-binding</keyword>
<evidence type="ECO:0000256" key="1">
    <source>
        <dbReference type="ARBA" id="ARBA00004123"/>
    </source>
</evidence>
<keyword evidence="3" id="KW-0863">Zinc-finger</keyword>
<feature type="region of interest" description="Disordered" evidence="9">
    <location>
        <begin position="643"/>
        <end position="688"/>
    </location>
</feature>
<dbReference type="PROSITE" id="PS50863">
    <property type="entry name" value="B3"/>
    <property type="match status" value="1"/>
</dbReference>
<evidence type="ECO:0000259" key="10">
    <source>
        <dbReference type="PROSITE" id="PS50863"/>
    </source>
</evidence>
<dbReference type="InterPro" id="IPR011124">
    <property type="entry name" value="Znf_CW"/>
</dbReference>
<dbReference type="PROSITE" id="PS51050">
    <property type="entry name" value="ZF_CW"/>
    <property type="match status" value="1"/>
</dbReference>
<dbReference type="InterPro" id="IPR003340">
    <property type="entry name" value="B3_DNA-bd"/>
</dbReference>
<dbReference type="GO" id="GO:0003677">
    <property type="term" value="F:DNA binding"/>
    <property type="evidence" value="ECO:0007669"/>
    <property type="project" value="UniProtKB-KW"/>
</dbReference>
<feature type="compositionally biased region" description="Basic and acidic residues" evidence="9">
    <location>
        <begin position="178"/>
        <end position="190"/>
    </location>
</feature>
<evidence type="ECO:0000256" key="5">
    <source>
        <dbReference type="ARBA" id="ARBA00023015"/>
    </source>
</evidence>
<dbReference type="SMART" id="SM01019">
    <property type="entry name" value="B3"/>
    <property type="match status" value="1"/>
</dbReference>
<dbReference type="Pfam" id="PF02362">
    <property type="entry name" value="B3"/>
    <property type="match status" value="1"/>
</dbReference>
<dbReference type="PANTHER" id="PTHR46245">
    <property type="entry name" value="B3 DOMAIN-CONTAINING PROTEIN OS07G0563300"/>
    <property type="match status" value="1"/>
</dbReference>
<evidence type="ECO:0000256" key="6">
    <source>
        <dbReference type="ARBA" id="ARBA00023125"/>
    </source>
</evidence>
<evidence type="ECO:0000256" key="3">
    <source>
        <dbReference type="ARBA" id="ARBA00022771"/>
    </source>
</evidence>
<dbReference type="Gene3D" id="3.30.40.100">
    <property type="match status" value="1"/>
</dbReference>
<keyword evidence="6" id="KW-0238">DNA-binding</keyword>
<gene>
    <name evidence="12" type="ORF">QJS04_geneDACA022558</name>
</gene>
<dbReference type="Gene3D" id="2.40.330.10">
    <property type="entry name" value="DNA-binding pseudobarrel domain"/>
    <property type="match status" value="1"/>
</dbReference>
<evidence type="ECO:0000256" key="9">
    <source>
        <dbReference type="SAM" id="MobiDB-lite"/>
    </source>
</evidence>
<organism evidence="12 13">
    <name type="scientific">Acorus gramineus</name>
    <name type="common">Dwarf sweet flag</name>
    <dbReference type="NCBI Taxonomy" id="55184"/>
    <lineage>
        <taxon>Eukaryota</taxon>
        <taxon>Viridiplantae</taxon>
        <taxon>Streptophyta</taxon>
        <taxon>Embryophyta</taxon>
        <taxon>Tracheophyta</taxon>
        <taxon>Spermatophyta</taxon>
        <taxon>Magnoliopsida</taxon>
        <taxon>Liliopsida</taxon>
        <taxon>Acoraceae</taxon>
        <taxon>Acorus</taxon>
    </lineage>
</organism>
<dbReference type="Pfam" id="PF07496">
    <property type="entry name" value="zf-CW"/>
    <property type="match status" value="1"/>
</dbReference>
<evidence type="ECO:0000256" key="4">
    <source>
        <dbReference type="ARBA" id="ARBA00022833"/>
    </source>
</evidence>
<evidence type="ECO:0000313" key="12">
    <source>
        <dbReference type="EMBL" id="KAK1260890.1"/>
    </source>
</evidence>
<evidence type="ECO:0000256" key="7">
    <source>
        <dbReference type="ARBA" id="ARBA00023163"/>
    </source>
</evidence>
<evidence type="ECO:0000256" key="8">
    <source>
        <dbReference type="ARBA" id="ARBA00023242"/>
    </source>
</evidence>
<dbReference type="EMBL" id="JAUJYN010000011">
    <property type="protein sequence ID" value="KAK1260890.1"/>
    <property type="molecule type" value="Genomic_DNA"/>
</dbReference>
<accession>A0AAV9AAF1</accession>
<keyword evidence="5" id="KW-0805">Transcription regulation</keyword>
<keyword evidence="13" id="KW-1185">Reference proteome</keyword>
<dbReference type="SUPFAM" id="SSF101936">
    <property type="entry name" value="DNA-binding pseudobarrel domain"/>
    <property type="match status" value="1"/>
</dbReference>
<dbReference type="AlphaFoldDB" id="A0AAV9AAF1"/>
<keyword evidence="8" id="KW-0539">Nucleus</keyword>
<reference evidence="12" key="2">
    <citation type="submission" date="2023-06" db="EMBL/GenBank/DDBJ databases">
        <authorList>
            <person name="Ma L."/>
            <person name="Liu K.-W."/>
            <person name="Li Z."/>
            <person name="Hsiao Y.-Y."/>
            <person name="Qi Y."/>
            <person name="Fu T."/>
            <person name="Tang G."/>
            <person name="Zhang D."/>
            <person name="Sun W.-H."/>
            <person name="Liu D.-K."/>
            <person name="Li Y."/>
            <person name="Chen G.-Z."/>
            <person name="Liu X.-D."/>
            <person name="Liao X.-Y."/>
            <person name="Jiang Y.-T."/>
            <person name="Yu X."/>
            <person name="Hao Y."/>
            <person name="Huang J."/>
            <person name="Zhao X.-W."/>
            <person name="Ke S."/>
            <person name="Chen Y.-Y."/>
            <person name="Wu W.-L."/>
            <person name="Hsu J.-L."/>
            <person name="Lin Y.-F."/>
            <person name="Huang M.-D."/>
            <person name="Li C.-Y."/>
            <person name="Huang L."/>
            <person name="Wang Z.-W."/>
            <person name="Zhao X."/>
            <person name="Zhong W.-Y."/>
            <person name="Peng D.-H."/>
            <person name="Ahmad S."/>
            <person name="Lan S."/>
            <person name="Zhang J.-S."/>
            <person name="Tsai W.-C."/>
            <person name="Van De Peer Y."/>
            <person name="Liu Z.-J."/>
        </authorList>
    </citation>
    <scope>NUCLEOTIDE SEQUENCE</scope>
    <source>
        <strain evidence="12">SCP</strain>
        <tissue evidence="12">Leaves</tissue>
    </source>
</reference>
<evidence type="ECO:0000313" key="13">
    <source>
        <dbReference type="Proteomes" id="UP001179952"/>
    </source>
</evidence>
<name>A0AAV9AAF1_ACOGR</name>
<feature type="region of interest" description="Disordered" evidence="9">
    <location>
        <begin position="241"/>
        <end position="266"/>
    </location>
</feature>
<dbReference type="GO" id="GO:0008270">
    <property type="term" value="F:zinc ion binding"/>
    <property type="evidence" value="ECO:0007669"/>
    <property type="project" value="UniProtKB-KW"/>
</dbReference>
<comment type="subcellular location">
    <subcellularLocation>
        <location evidence="1">Nucleus</location>
    </subcellularLocation>
</comment>
<dbReference type="CDD" id="cd10017">
    <property type="entry name" value="B3_DNA"/>
    <property type="match status" value="1"/>
</dbReference>